<evidence type="ECO:0000256" key="7">
    <source>
        <dbReference type="ARBA" id="ARBA00022840"/>
    </source>
</evidence>
<keyword evidence="9" id="KW-1133">Transmembrane helix</keyword>
<evidence type="ECO:0000256" key="5">
    <source>
        <dbReference type="ARBA" id="ARBA00022741"/>
    </source>
</evidence>
<dbReference type="NCBIfam" id="TIGR00229">
    <property type="entry name" value="sensory_box"/>
    <property type="match status" value="1"/>
</dbReference>
<dbReference type="SMART" id="SM00091">
    <property type="entry name" value="PAS"/>
    <property type="match status" value="1"/>
</dbReference>
<dbReference type="PANTHER" id="PTHR43065:SF46">
    <property type="entry name" value="C4-DICARBOXYLATE TRANSPORT SENSOR PROTEIN DCTB"/>
    <property type="match status" value="1"/>
</dbReference>
<evidence type="ECO:0000256" key="6">
    <source>
        <dbReference type="ARBA" id="ARBA00022777"/>
    </source>
</evidence>
<feature type="domain" description="PAS" evidence="11">
    <location>
        <begin position="316"/>
        <end position="386"/>
    </location>
</feature>
<dbReference type="EC" id="2.7.13.3" evidence="2"/>
<feature type="domain" description="Histidine kinase" evidence="10">
    <location>
        <begin position="453"/>
        <end position="678"/>
    </location>
</feature>
<dbReference type="GO" id="GO:0000155">
    <property type="term" value="F:phosphorelay sensor kinase activity"/>
    <property type="evidence" value="ECO:0007669"/>
    <property type="project" value="InterPro"/>
</dbReference>
<sequence length="693" mass="78279">MTDRLKSFLFRLRFRTKITLGMAAMLILSCVIIGLTLSNMASTALLEEGKKRGSALSSGLAFRLAEPILATDFLQMKNLIDNVHTQYEDVVYVFLIDTEGNVLSHTFTGGFPTDLLQVNMDPSDPQPLLLSTEKGTIYDCASPVLLGDRNLGTVRLGLSRDHLEILIQRQRWTALLTTLGVLTLGLVLSSWFATTVTRRLNKLRWSAEEVVQGNLDIQTSSEPRRHCWEIMQCGKQECPAYADTRRRCWYIPETLCEDCQNIGHRQKIENCRKCRVYRQLVGDEIQDLSEAFDVMALTVKNHINELIEREKTIVQQQGLLKTIMNVTPDFITLQDRNLKYQFASKAFCDYFDLKEDDILGRTDFEIFPEEQADSNYHEDRQILSTGRPLSKEVTLSRKGREVWMHVLKVPVYDQEKNIIGLLLTARDITMLKKYQEQLIQSQKMEDLGRLAGGVAHEINTPLGIILGYTQLLLEEVENDEWAEDLKTIEKQTKICRKIVADLLGFSRYSQSTSQPVDMNRSLEEVIKLVEHVLSLSHIRIYKSLDPNIPPFVGDHERLKQVWLNLINNAADAIGQDGVIYVKSKLCAHRQRIIISIADTGAGIEEESLSKIFDPFFTTKSVGKGTGLGLSVSFGIIKDHGGDISALSPPPVEYLPRDFPRSPSYGPGTVFIVELPLEGKTLEKENEDGGHCST</sequence>
<evidence type="ECO:0000256" key="8">
    <source>
        <dbReference type="ARBA" id="ARBA00023012"/>
    </source>
</evidence>
<dbReference type="InterPro" id="IPR004358">
    <property type="entry name" value="Sig_transdc_His_kin-like_C"/>
</dbReference>
<evidence type="ECO:0000256" key="4">
    <source>
        <dbReference type="ARBA" id="ARBA00022679"/>
    </source>
</evidence>
<evidence type="ECO:0000313" key="13">
    <source>
        <dbReference type="EMBL" id="EFI34063.1"/>
    </source>
</evidence>
<keyword evidence="9" id="KW-0472">Membrane</keyword>
<dbReference type="EMBL" id="ACJN02000003">
    <property type="protein sequence ID" value="EFI34063.1"/>
    <property type="molecule type" value="Genomic_DNA"/>
</dbReference>
<keyword evidence="7" id="KW-0067">ATP-binding</keyword>
<keyword evidence="9" id="KW-0812">Transmembrane</keyword>
<feature type="transmembrane region" description="Helical" evidence="9">
    <location>
        <begin position="172"/>
        <end position="193"/>
    </location>
</feature>
<feature type="transmembrane region" description="Helical" evidence="9">
    <location>
        <begin position="20"/>
        <end position="46"/>
    </location>
</feature>
<evidence type="ECO:0000259" key="12">
    <source>
        <dbReference type="PROSITE" id="PS50113"/>
    </source>
</evidence>
<dbReference type="GO" id="GO:0005524">
    <property type="term" value="F:ATP binding"/>
    <property type="evidence" value="ECO:0007669"/>
    <property type="project" value="UniProtKB-KW"/>
</dbReference>
<dbReference type="SUPFAM" id="SSF47384">
    <property type="entry name" value="Homodimeric domain of signal transducing histidine kinase"/>
    <property type="match status" value="1"/>
</dbReference>
<keyword evidence="5" id="KW-0547">Nucleotide-binding</keyword>
<dbReference type="PROSITE" id="PS51257">
    <property type="entry name" value="PROKAR_LIPOPROTEIN"/>
    <property type="match status" value="1"/>
</dbReference>
<reference evidence="13" key="1">
    <citation type="submission" date="2010-05" db="EMBL/GenBank/DDBJ databases">
        <title>The draft genome of Desulfonatronospira thiodismutans ASO3-1.</title>
        <authorList>
            <consortium name="US DOE Joint Genome Institute (JGI-PGF)"/>
            <person name="Lucas S."/>
            <person name="Copeland A."/>
            <person name="Lapidus A."/>
            <person name="Cheng J.-F."/>
            <person name="Bruce D."/>
            <person name="Goodwin L."/>
            <person name="Pitluck S."/>
            <person name="Chertkov O."/>
            <person name="Brettin T."/>
            <person name="Detter J.C."/>
            <person name="Han C."/>
            <person name="Land M.L."/>
            <person name="Hauser L."/>
            <person name="Kyrpides N."/>
            <person name="Mikhailova N."/>
            <person name="Muyzer G."/>
            <person name="Woyke T."/>
        </authorList>
    </citation>
    <scope>NUCLEOTIDE SEQUENCE [LARGE SCALE GENOMIC DNA]</scope>
    <source>
        <strain evidence="13">ASO3-1</strain>
    </source>
</reference>
<dbReference type="PANTHER" id="PTHR43065">
    <property type="entry name" value="SENSOR HISTIDINE KINASE"/>
    <property type="match status" value="1"/>
</dbReference>
<evidence type="ECO:0000259" key="11">
    <source>
        <dbReference type="PROSITE" id="PS50112"/>
    </source>
</evidence>
<feature type="domain" description="PAC" evidence="12">
    <location>
        <begin position="387"/>
        <end position="440"/>
    </location>
</feature>
<dbReference type="Gene3D" id="1.10.287.130">
    <property type="match status" value="1"/>
</dbReference>
<dbReference type="Pfam" id="PF02518">
    <property type="entry name" value="HATPase_c"/>
    <property type="match status" value="1"/>
</dbReference>
<proteinExistence type="predicted"/>
<dbReference type="InterPro" id="IPR000014">
    <property type="entry name" value="PAS"/>
</dbReference>
<keyword evidence="4" id="KW-0808">Transferase</keyword>
<dbReference type="InterPro" id="IPR000700">
    <property type="entry name" value="PAS-assoc_C"/>
</dbReference>
<dbReference type="InterPro" id="IPR003661">
    <property type="entry name" value="HisK_dim/P_dom"/>
</dbReference>
<dbReference type="CDD" id="cd00082">
    <property type="entry name" value="HisKA"/>
    <property type="match status" value="1"/>
</dbReference>
<dbReference type="InterPro" id="IPR036890">
    <property type="entry name" value="HATPase_C_sf"/>
</dbReference>
<keyword evidence="14" id="KW-1185">Reference proteome</keyword>
<dbReference type="Pfam" id="PF00512">
    <property type="entry name" value="HisKA"/>
    <property type="match status" value="1"/>
</dbReference>
<comment type="catalytic activity">
    <reaction evidence="1">
        <text>ATP + protein L-histidine = ADP + protein N-phospho-L-histidine.</text>
        <dbReference type="EC" id="2.7.13.3"/>
    </reaction>
</comment>
<evidence type="ECO:0000313" key="14">
    <source>
        <dbReference type="Proteomes" id="UP000005496"/>
    </source>
</evidence>
<dbReference type="PROSITE" id="PS50113">
    <property type="entry name" value="PAC"/>
    <property type="match status" value="1"/>
</dbReference>
<dbReference type="InterPro" id="IPR003594">
    <property type="entry name" value="HATPase_dom"/>
</dbReference>
<evidence type="ECO:0000256" key="2">
    <source>
        <dbReference type="ARBA" id="ARBA00012438"/>
    </source>
</evidence>
<evidence type="ECO:0000256" key="3">
    <source>
        <dbReference type="ARBA" id="ARBA00022553"/>
    </source>
</evidence>
<name>D6STP7_9BACT</name>
<accession>D6STP7</accession>
<dbReference type="Gene3D" id="6.10.340.10">
    <property type="match status" value="1"/>
</dbReference>
<dbReference type="PROSITE" id="PS50109">
    <property type="entry name" value="HIS_KIN"/>
    <property type="match status" value="1"/>
</dbReference>
<comment type="caution">
    <text evidence="13">The sequence shown here is derived from an EMBL/GenBank/DDBJ whole genome shotgun (WGS) entry which is preliminary data.</text>
</comment>
<dbReference type="AlphaFoldDB" id="D6STP7"/>
<dbReference type="Pfam" id="PF08448">
    <property type="entry name" value="PAS_4"/>
    <property type="match status" value="1"/>
</dbReference>
<dbReference type="RefSeq" id="WP_008871412.1">
    <property type="nucleotide sequence ID" value="NZ_ACJN02000003.1"/>
</dbReference>
<dbReference type="InterPro" id="IPR036097">
    <property type="entry name" value="HisK_dim/P_sf"/>
</dbReference>
<evidence type="ECO:0000256" key="9">
    <source>
        <dbReference type="SAM" id="Phobius"/>
    </source>
</evidence>
<dbReference type="Gene3D" id="3.30.450.20">
    <property type="entry name" value="PAS domain"/>
    <property type="match status" value="1"/>
</dbReference>
<dbReference type="NCBIfam" id="NF045718">
    <property type="entry name" value="two_CW_domain"/>
    <property type="match status" value="1"/>
</dbReference>
<dbReference type="SMART" id="SM00388">
    <property type="entry name" value="HisKA"/>
    <property type="match status" value="1"/>
</dbReference>
<dbReference type="Proteomes" id="UP000005496">
    <property type="component" value="Unassembled WGS sequence"/>
</dbReference>
<dbReference type="SMART" id="SM00387">
    <property type="entry name" value="HATPase_c"/>
    <property type="match status" value="1"/>
</dbReference>
<dbReference type="SUPFAM" id="SSF55874">
    <property type="entry name" value="ATPase domain of HSP90 chaperone/DNA topoisomerase II/histidine kinase"/>
    <property type="match status" value="1"/>
</dbReference>
<dbReference type="Gene3D" id="3.30.565.10">
    <property type="entry name" value="Histidine kinase-like ATPase, C-terminal domain"/>
    <property type="match status" value="1"/>
</dbReference>
<keyword evidence="8" id="KW-0902">Two-component regulatory system</keyword>
<gene>
    <name evidence="13" type="ORF">Dthio_PD1402</name>
</gene>
<dbReference type="eggNOG" id="COG5000">
    <property type="taxonomic scope" value="Bacteria"/>
</dbReference>
<dbReference type="InterPro" id="IPR005467">
    <property type="entry name" value="His_kinase_dom"/>
</dbReference>
<dbReference type="InterPro" id="IPR035965">
    <property type="entry name" value="PAS-like_dom_sf"/>
</dbReference>
<dbReference type="InterPro" id="IPR054687">
    <property type="entry name" value="Two-CW_dom"/>
</dbReference>
<keyword evidence="3" id="KW-0597">Phosphoprotein</keyword>
<dbReference type="PRINTS" id="PR00344">
    <property type="entry name" value="BCTRLSENSOR"/>
</dbReference>
<organism evidence="13 14">
    <name type="scientific">Desulfonatronospira thiodismutans ASO3-1</name>
    <dbReference type="NCBI Taxonomy" id="555779"/>
    <lineage>
        <taxon>Bacteria</taxon>
        <taxon>Pseudomonadati</taxon>
        <taxon>Thermodesulfobacteriota</taxon>
        <taxon>Desulfovibrionia</taxon>
        <taxon>Desulfovibrionales</taxon>
        <taxon>Desulfonatronovibrionaceae</taxon>
        <taxon>Desulfonatronospira</taxon>
    </lineage>
</organism>
<dbReference type="PROSITE" id="PS50112">
    <property type="entry name" value="PAS"/>
    <property type="match status" value="1"/>
</dbReference>
<keyword evidence="6 13" id="KW-0418">Kinase</keyword>
<dbReference type="InterPro" id="IPR013656">
    <property type="entry name" value="PAS_4"/>
</dbReference>
<dbReference type="CDD" id="cd00130">
    <property type="entry name" value="PAS"/>
    <property type="match status" value="1"/>
</dbReference>
<protein>
    <recommendedName>
        <fullName evidence="2">histidine kinase</fullName>
        <ecNumber evidence="2">2.7.13.3</ecNumber>
    </recommendedName>
</protein>
<evidence type="ECO:0000259" key="10">
    <source>
        <dbReference type="PROSITE" id="PS50109"/>
    </source>
</evidence>
<dbReference type="SUPFAM" id="SSF55785">
    <property type="entry name" value="PYP-like sensor domain (PAS domain)"/>
    <property type="match status" value="1"/>
</dbReference>
<evidence type="ECO:0000256" key="1">
    <source>
        <dbReference type="ARBA" id="ARBA00000085"/>
    </source>
</evidence>